<dbReference type="RefSeq" id="WP_307554897.1">
    <property type="nucleotide sequence ID" value="NZ_JAUSQU010000001.1"/>
</dbReference>
<feature type="transmembrane region" description="Helical" evidence="1">
    <location>
        <begin position="6"/>
        <end position="23"/>
    </location>
</feature>
<organism evidence="3 4">
    <name type="scientific">Streptosporangium lutulentum</name>
    <dbReference type="NCBI Taxonomy" id="1461250"/>
    <lineage>
        <taxon>Bacteria</taxon>
        <taxon>Bacillati</taxon>
        <taxon>Actinomycetota</taxon>
        <taxon>Actinomycetes</taxon>
        <taxon>Streptosporangiales</taxon>
        <taxon>Streptosporangiaceae</taxon>
        <taxon>Streptosporangium</taxon>
    </lineage>
</organism>
<dbReference type="Pfam" id="PF08044">
    <property type="entry name" value="DUF1707"/>
    <property type="match status" value="1"/>
</dbReference>
<dbReference type="InterPro" id="IPR012551">
    <property type="entry name" value="DUF1707_SHOCT-like"/>
</dbReference>
<evidence type="ECO:0000259" key="2">
    <source>
        <dbReference type="Pfam" id="PF08044"/>
    </source>
</evidence>
<evidence type="ECO:0000313" key="3">
    <source>
        <dbReference type="EMBL" id="MDP9841508.1"/>
    </source>
</evidence>
<evidence type="ECO:0000313" key="4">
    <source>
        <dbReference type="Proteomes" id="UP001225356"/>
    </source>
</evidence>
<accession>A0ABT9Q445</accession>
<dbReference type="Proteomes" id="UP001225356">
    <property type="component" value="Unassembled WGS sequence"/>
</dbReference>
<name>A0ABT9Q445_9ACTN</name>
<protein>
    <submittedName>
        <fullName evidence="3">Membrane protein</fullName>
    </submittedName>
</protein>
<keyword evidence="1" id="KW-0472">Membrane</keyword>
<gene>
    <name evidence="3" type="ORF">J2853_000719</name>
</gene>
<evidence type="ECO:0000256" key="1">
    <source>
        <dbReference type="SAM" id="Phobius"/>
    </source>
</evidence>
<sequence>MIEIVIVSGLLAVVAITAIMLILRRLNATSRRRSPAMADREQVAFERWLGLQPTDAERQLALGHLDEIFTSGRIDQEEHTKRIAMIMEARTNRETEDVLSELRPADEA</sequence>
<comment type="caution">
    <text evidence="3">The sequence shown here is derived from an EMBL/GenBank/DDBJ whole genome shotgun (WGS) entry which is preliminary data.</text>
</comment>
<proteinExistence type="predicted"/>
<dbReference type="EMBL" id="JAUSQU010000001">
    <property type="protein sequence ID" value="MDP9841508.1"/>
    <property type="molecule type" value="Genomic_DNA"/>
</dbReference>
<keyword evidence="1" id="KW-1133">Transmembrane helix</keyword>
<reference evidence="3 4" key="1">
    <citation type="submission" date="2023-07" db="EMBL/GenBank/DDBJ databases">
        <title>Sequencing the genomes of 1000 actinobacteria strains.</title>
        <authorList>
            <person name="Klenk H.-P."/>
        </authorList>
    </citation>
    <scope>NUCLEOTIDE SEQUENCE [LARGE SCALE GENOMIC DNA]</scope>
    <source>
        <strain evidence="3 4">DSM 46740</strain>
    </source>
</reference>
<keyword evidence="4" id="KW-1185">Reference proteome</keyword>
<keyword evidence="1" id="KW-0812">Transmembrane</keyword>
<feature type="domain" description="DUF1707" evidence="2">
    <location>
        <begin position="54"/>
        <end position="102"/>
    </location>
</feature>